<evidence type="ECO:0000259" key="4">
    <source>
        <dbReference type="SMART" id="SM00862"/>
    </source>
</evidence>
<organism evidence="6 7">
    <name type="scientific">Nocardioides marinquilinus</name>
    <dbReference type="NCBI Taxonomy" id="1210400"/>
    <lineage>
        <taxon>Bacteria</taxon>
        <taxon>Bacillati</taxon>
        <taxon>Actinomycetota</taxon>
        <taxon>Actinomycetes</taxon>
        <taxon>Propionibacteriales</taxon>
        <taxon>Nocardioidaceae</taxon>
        <taxon>Nocardioides</taxon>
    </lineage>
</organism>
<evidence type="ECO:0000259" key="5">
    <source>
        <dbReference type="SMART" id="SM01043"/>
    </source>
</evidence>
<feature type="domain" description="Bacterial transcriptional activator" evidence="5">
    <location>
        <begin position="559"/>
        <end position="699"/>
    </location>
</feature>
<sequence>MTTHLRDPREALARAVDDLDAAAVADAIVEHGAQVLRSVDLALLRRAAEVVAPDGGPMTTAVAWRIGYAFHQTGSFTEALTVYPRAHDVATARPVDRAMLLSSTASSQWATGDTAGARVSADDALVEAQATRDDGALTHAWVAQALVCAAEGDRDANHVAYEKALVSARRAGDELAQMRIHNNLGSSATEQGHYDDALAHLDEAIALAETGVPPAVKALALITRSEALLGLGRIEECLAELHLARDLARDSESPLLGLAVLGLGDANRVCGNATQAATAYRQAIAIAERAVNAQVLVPAIAGLARALVVDDVDEAQGLAKRALDQPAALGQVEPLLAAGWVCLATGDRTSAGEFSRLAVREAGRRQDSHGMAEALELQALVTTGARADDLLDEAATLRRAACDPIGLATNQALRARAAGDHLSEQAARRRLRALGVRDDASRIAGPLQALGRTERARVSIRALGAFAVLVDGEPVAASAWQSRKSRDALKILAGRRGRAITREALADHLWPDSDGSGNRLSVVLSTLRGVLDPGKEHPSDHYLVADRESVRLDTDHVEVDVVAFTHTAAGALRAVRSGDGTDLGAVEELERAAAMYTGHYLEDDPYSDWTVSLRDELLSTSLEVKRELAAALVARDERQRAIPWLVGLIADDPYDEPSHHELVLALHHARRHGEVRRAHRGYVARMAELGMPATPLDSLIAPPGEPPAARR</sequence>
<dbReference type="Pfam" id="PF00486">
    <property type="entry name" value="Trans_reg_C"/>
    <property type="match status" value="1"/>
</dbReference>
<comment type="similarity">
    <text evidence="1">Belongs to the AfsR/DnrI/RedD regulatory family.</text>
</comment>
<evidence type="ECO:0000313" key="6">
    <source>
        <dbReference type="EMBL" id="GAA5145188.1"/>
    </source>
</evidence>
<name>A0ABP9PG25_9ACTN</name>
<dbReference type="SMART" id="SM00028">
    <property type="entry name" value="TPR"/>
    <property type="match status" value="3"/>
</dbReference>
<evidence type="ECO:0000313" key="7">
    <source>
        <dbReference type="Proteomes" id="UP001500221"/>
    </source>
</evidence>
<dbReference type="RefSeq" id="WP_345456170.1">
    <property type="nucleotide sequence ID" value="NZ_BAABKG010000002.1"/>
</dbReference>
<keyword evidence="7" id="KW-1185">Reference proteome</keyword>
<dbReference type="InterPro" id="IPR011990">
    <property type="entry name" value="TPR-like_helical_dom_sf"/>
</dbReference>
<dbReference type="InterPro" id="IPR005158">
    <property type="entry name" value="BTAD"/>
</dbReference>
<dbReference type="Gene3D" id="1.25.40.10">
    <property type="entry name" value="Tetratricopeptide repeat domain"/>
    <property type="match status" value="2"/>
</dbReference>
<dbReference type="PANTHER" id="PTHR35807">
    <property type="entry name" value="TRANSCRIPTIONAL REGULATOR REDD-RELATED"/>
    <property type="match status" value="1"/>
</dbReference>
<accession>A0ABP9PG25</accession>
<dbReference type="PROSITE" id="PS50005">
    <property type="entry name" value="TPR"/>
    <property type="match status" value="1"/>
</dbReference>
<dbReference type="Gene3D" id="1.10.10.10">
    <property type="entry name" value="Winged helix-like DNA-binding domain superfamily/Winged helix DNA-binding domain"/>
    <property type="match status" value="1"/>
</dbReference>
<dbReference type="InterPro" id="IPR016032">
    <property type="entry name" value="Sig_transdc_resp-reg_C-effctor"/>
</dbReference>
<dbReference type="InterPro" id="IPR001867">
    <property type="entry name" value="OmpR/PhoB-type_DNA-bd"/>
</dbReference>
<reference evidence="7" key="1">
    <citation type="journal article" date="2019" name="Int. J. Syst. Evol. Microbiol.">
        <title>The Global Catalogue of Microorganisms (GCM) 10K type strain sequencing project: providing services to taxonomists for standard genome sequencing and annotation.</title>
        <authorList>
            <consortium name="The Broad Institute Genomics Platform"/>
            <consortium name="The Broad Institute Genome Sequencing Center for Infectious Disease"/>
            <person name="Wu L."/>
            <person name="Ma J."/>
        </authorList>
    </citation>
    <scope>NUCLEOTIDE SEQUENCE [LARGE SCALE GENOMIC DNA]</scope>
    <source>
        <strain evidence="7">JCM 18459</strain>
    </source>
</reference>
<dbReference type="SUPFAM" id="SSF48452">
    <property type="entry name" value="TPR-like"/>
    <property type="match status" value="2"/>
</dbReference>
<proteinExistence type="inferred from homology"/>
<keyword evidence="3" id="KW-0802">TPR repeat</keyword>
<protein>
    <recommendedName>
        <fullName evidence="8">Bacterial transcriptional activator domain-containing protein</fullName>
    </recommendedName>
</protein>
<evidence type="ECO:0008006" key="8">
    <source>
        <dbReference type="Google" id="ProtNLM"/>
    </source>
</evidence>
<dbReference type="EMBL" id="BAABKG010000002">
    <property type="protein sequence ID" value="GAA5145188.1"/>
    <property type="molecule type" value="Genomic_DNA"/>
</dbReference>
<dbReference type="InterPro" id="IPR019734">
    <property type="entry name" value="TPR_rpt"/>
</dbReference>
<dbReference type="SMART" id="SM01043">
    <property type="entry name" value="BTAD"/>
    <property type="match status" value="1"/>
</dbReference>
<feature type="repeat" description="TPR" evidence="3">
    <location>
        <begin position="178"/>
        <end position="211"/>
    </location>
</feature>
<evidence type="ECO:0000256" key="3">
    <source>
        <dbReference type="PROSITE-ProRule" id="PRU00339"/>
    </source>
</evidence>
<evidence type="ECO:0000256" key="2">
    <source>
        <dbReference type="ARBA" id="ARBA00023125"/>
    </source>
</evidence>
<dbReference type="Proteomes" id="UP001500221">
    <property type="component" value="Unassembled WGS sequence"/>
</dbReference>
<dbReference type="InterPro" id="IPR036388">
    <property type="entry name" value="WH-like_DNA-bd_sf"/>
</dbReference>
<gene>
    <name evidence="6" type="ORF">GCM10023340_14080</name>
</gene>
<keyword evidence="2" id="KW-0238">DNA-binding</keyword>
<feature type="domain" description="OmpR/PhoB-type" evidence="4">
    <location>
        <begin position="472"/>
        <end position="552"/>
    </location>
</feature>
<evidence type="ECO:0000256" key="1">
    <source>
        <dbReference type="ARBA" id="ARBA00005820"/>
    </source>
</evidence>
<dbReference type="SUPFAM" id="SSF46894">
    <property type="entry name" value="C-terminal effector domain of the bipartite response regulators"/>
    <property type="match status" value="1"/>
</dbReference>
<dbReference type="Pfam" id="PF03704">
    <property type="entry name" value="BTAD"/>
    <property type="match status" value="1"/>
</dbReference>
<dbReference type="InterPro" id="IPR051677">
    <property type="entry name" value="AfsR-DnrI-RedD_regulator"/>
</dbReference>
<comment type="caution">
    <text evidence="6">The sequence shown here is derived from an EMBL/GenBank/DDBJ whole genome shotgun (WGS) entry which is preliminary data.</text>
</comment>
<dbReference type="SMART" id="SM00862">
    <property type="entry name" value="Trans_reg_C"/>
    <property type="match status" value="1"/>
</dbReference>